<name>A0ABV5GB91_9FLAO</name>
<dbReference type="InterPro" id="IPR050659">
    <property type="entry name" value="Peptidase_M24B"/>
</dbReference>
<dbReference type="InterPro" id="IPR001714">
    <property type="entry name" value="Pept_M24_MAP"/>
</dbReference>
<comment type="caution">
    <text evidence="4">The sequence shown here is derived from an EMBL/GenBank/DDBJ whole genome shotgun (WGS) entry which is preliminary data.</text>
</comment>
<dbReference type="InterPro" id="IPR036005">
    <property type="entry name" value="Creatinase/aminopeptidase-like"/>
</dbReference>
<dbReference type="PROSITE" id="PS51257">
    <property type="entry name" value="PROKAR_LIPOPROTEIN"/>
    <property type="match status" value="1"/>
</dbReference>
<dbReference type="Pfam" id="PF00557">
    <property type="entry name" value="Peptidase_M24"/>
    <property type="match status" value="1"/>
</dbReference>
<dbReference type="InterPro" id="IPR000587">
    <property type="entry name" value="Creatinase_N"/>
</dbReference>
<protein>
    <submittedName>
        <fullName evidence="4">M24 family metallopeptidase</fullName>
    </submittedName>
</protein>
<dbReference type="PANTHER" id="PTHR46112">
    <property type="entry name" value="AMINOPEPTIDASE"/>
    <property type="match status" value="1"/>
</dbReference>
<dbReference type="PANTHER" id="PTHR46112:SF3">
    <property type="entry name" value="AMINOPEPTIDASE YPDF"/>
    <property type="match status" value="1"/>
</dbReference>
<dbReference type="EMBL" id="JBHMFB010000003">
    <property type="protein sequence ID" value="MFB9088388.1"/>
    <property type="molecule type" value="Genomic_DNA"/>
</dbReference>
<feature type="domain" description="Creatinase N-terminal" evidence="3">
    <location>
        <begin position="57"/>
        <end position="191"/>
    </location>
</feature>
<dbReference type="PRINTS" id="PR00599">
    <property type="entry name" value="MAPEPTIDASE"/>
</dbReference>
<dbReference type="SUPFAM" id="SSF55920">
    <property type="entry name" value="Creatinase/aminopeptidase"/>
    <property type="match status" value="1"/>
</dbReference>
<accession>A0ABV5GB91</accession>
<dbReference type="Gene3D" id="3.40.350.10">
    <property type="entry name" value="Creatinase/prolidase N-terminal domain"/>
    <property type="match status" value="1"/>
</dbReference>
<sequence>MKRRDFISLSSMAAATGLVAGFSSCNSNNQKDTTTTNSLKPITADVVPITVAEREARIAKAQRLLTENKIDALLLDAGTALYYFTGISWWPSERTMVALIFANGVVNYICPAFEEARLREQLSIGKEVYAWQEDESPYQLIATALKESGTPFGTIAIEEKTRFFICNGLQKEAPQLKFVSGDVVTIPCRIIKSPTELKLMQKANDITLAAIKHGAGQLKEGMSQEALSSIIMEAQTQLGGSADFALCLFGTSSAFPHGYSQPQVLKKGDIVLMDCGCTIEGYNSDITRTIVFGNEPTKRQLAIWNLEKEAQAAGFAAAKLGSSCEAVDAAARKVITAAGFGPGYKLPGLPHRTGHGIGMDGHEWGNMVKGNKELLQPGMCFSIEPNISIIGEFGVRLEDCVYMTEDGPKWFSQPSKSIYEPFA</sequence>
<keyword evidence="1" id="KW-0732">Signal</keyword>
<proteinExistence type="predicted"/>
<dbReference type="Proteomes" id="UP001589576">
    <property type="component" value="Unassembled WGS sequence"/>
</dbReference>
<dbReference type="SUPFAM" id="SSF53092">
    <property type="entry name" value="Creatinase/prolidase N-terminal domain"/>
    <property type="match status" value="1"/>
</dbReference>
<organism evidence="4 5">
    <name type="scientific">Flavobacterium paronense</name>
    <dbReference type="NCBI Taxonomy" id="1392775"/>
    <lineage>
        <taxon>Bacteria</taxon>
        <taxon>Pseudomonadati</taxon>
        <taxon>Bacteroidota</taxon>
        <taxon>Flavobacteriia</taxon>
        <taxon>Flavobacteriales</taxon>
        <taxon>Flavobacteriaceae</taxon>
        <taxon>Flavobacterium</taxon>
    </lineage>
</organism>
<evidence type="ECO:0000313" key="4">
    <source>
        <dbReference type="EMBL" id="MFB9088388.1"/>
    </source>
</evidence>
<gene>
    <name evidence="4" type="ORF">ACFFUU_02115</name>
</gene>
<dbReference type="Pfam" id="PF01321">
    <property type="entry name" value="Creatinase_N"/>
    <property type="match status" value="1"/>
</dbReference>
<dbReference type="RefSeq" id="WP_290284981.1">
    <property type="nucleotide sequence ID" value="NZ_JAUFQN010000019.1"/>
</dbReference>
<dbReference type="InterPro" id="IPR000994">
    <property type="entry name" value="Pept_M24"/>
</dbReference>
<reference evidence="4 5" key="1">
    <citation type="submission" date="2024-09" db="EMBL/GenBank/DDBJ databases">
        <authorList>
            <person name="Sun Q."/>
            <person name="Mori K."/>
        </authorList>
    </citation>
    <scope>NUCLEOTIDE SEQUENCE [LARGE SCALE GENOMIC DNA]</scope>
    <source>
        <strain evidence="4 5">CECT 8460</strain>
    </source>
</reference>
<evidence type="ECO:0000259" key="2">
    <source>
        <dbReference type="Pfam" id="PF00557"/>
    </source>
</evidence>
<evidence type="ECO:0000313" key="5">
    <source>
        <dbReference type="Proteomes" id="UP001589576"/>
    </source>
</evidence>
<feature type="domain" description="Peptidase M24" evidence="2">
    <location>
        <begin position="199"/>
        <end position="405"/>
    </location>
</feature>
<keyword evidence="5" id="KW-1185">Reference proteome</keyword>
<evidence type="ECO:0000256" key="1">
    <source>
        <dbReference type="SAM" id="SignalP"/>
    </source>
</evidence>
<dbReference type="Gene3D" id="3.90.230.10">
    <property type="entry name" value="Creatinase/methionine aminopeptidase superfamily"/>
    <property type="match status" value="1"/>
</dbReference>
<feature type="chain" id="PRO_5046711894" evidence="1">
    <location>
        <begin position="21"/>
        <end position="423"/>
    </location>
</feature>
<dbReference type="InterPro" id="IPR029149">
    <property type="entry name" value="Creatin/AminoP/Spt16_N"/>
</dbReference>
<evidence type="ECO:0000259" key="3">
    <source>
        <dbReference type="Pfam" id="PF01321"/>
    </source>
</evidence>
<feature type="signal peptide" evidence="1">
    <location>
        <begin position="1"/>
        <end position="20"/>
    </location>
</feature>